<name>A0A1I0PDQ5_9EURY</name>
<reference evidence="3 4" key="1">
    <citation type="submission" date="2016-10" db="EMBL/GenBank/DDBJ databases">
        <authorList>
            <person name="de Groot N.N."/>
        </authorList>
    </citation>
    <scope>NUCLEOTIDE SEQUENCE [LARGE SCALE GENOMIC DNA]</scope>
    <source>
        <strain evidence="3 4">CGMCC 1.5337</strain>
    </source>
</reference>
<dbReference type="STRING" id="355548.SAMN04487945_1617"/>
<dbReference type="Pfam" id="PF24458">
    <property type="entry name" value="DUF7573"/>
    <property type="match status" value="1"/>
</dbReference>
<evidence type="ECO:0000313" key="3">
    <source>
        <dbReference type="EMBL" id="SEW12524.1"/>
    </source>
</evidence>
<dbReference type="EMBL" id="FOJA01000001">
    <property type="protein sequence ID" value="SEW12524.1"/>
    <property type="molecule type" value="Genomic_DNA"/>
</dbReference>
<dbReference type="InterPro" id="IPR055995">
    <property type="entry name" value="DUF7573"/>
</dbReference>
<feature type="region of interest" description="Disordered" evidence="1">
    <location>
        <begin position="1"/>
        <end position="32"/>
    </location>
</feature>
<dbReference type="AlphaFoldDB" id="A0A1I0PDQ5"/>
<dbReference type="Proteomes" id="UP000198518">
    <property type="component" value="Unassembled WGS sequence"/>
</dbReference>
<sequence>MSGDATLDSFADPEDGDESAPRSASPLTVTSSWTPDATCASCGESTVRLWRDGDSSVCVSCARWTETGGSQSDQ</sequence>
<dbReference type="RefSeq" id="WP_089668818.1">
    <property type="nucleotide sequence ID" value="NZ_FOJA01000001.1"/>
</dbReference>
<organism evidence="3 4">
    <name type="scientific">Halobacterium jilantaiense</name>
    <dbReference type="NCBI Taxonomy" id="355548"/>
    <lineage>
        <taxon>Archaea</taxon>
        <taxon>Methanobacteriati</taxon>
        <taxon>Methanobacteriota</taxon>
        <taxon>Stenosarchaea group</taxon>
        <taxon>Halobacteria</taxon>
        <taxon>Halobacteriales</taxon>
        <taxon>Halobacteriaceae</taxon>
        <taxon>Halobacterium</taxon>
    </lineage>
</organism>
<protein>
    <recommendedName>
        <fullName evidence="2">DUF7573 domain-containing protein</fullName>
    </recommendedName>
</protein>
<accession>A0A1I0PDQ5</accession>
<proteinExistence type="predicted"/>
<feature type="domain" description="DUF7573" evidence="2">
    <location>
        <begin position="28"/>
        <end position="64"/>
    </location>
</feature>
<dbReference type="OrthoDB" id="157634at2157"/>
<gene>
    <name evidence="3" type="ORF">SAMN04487945_1617</name>
</gene>
<evidence type="ECO:0000256" key="1">
    <source>
        <dbReference type="SAM" id="MobiDB-lite"/>
    </source>
</evidence>
<keyword evidence="4" id="KW-1185">Reference proteome</keyword>
<evidence type="ECO:0000313" key="4">
    <source>
        <dbReference type="Proteomes" id="UP000198518"/>
    </source>
</evidence>
<evidence type="ECO:0000259" key="2">
    <source>
        <dbReference type="Pfam" id="PF24458"/>
    </source>
</evidence>